<evidence type="ECO:0000313" key="3">
    <source>
        <dbReference type="EMBL" id="CAF1630333.1"/>
    </source>
</evidence>
<feature type="region of interest" description="Disordered" evidence="2">
    <location>
        <begin position="1"/>
        <end position="63"/>
    </location>
</feature>
<evidence type="ECO:0000313" key="4">
    <source>
        <dbReference type="Proteomes" id="UP000663834"/>
    </source>
</evidence>
<feature type="compositionally biased region" description="Low complexity" evidence="2">
    <location>
        <begin position="291"/>
        <end position="301"/>
    </location>
</feature>
<feature type="coiled-coil region" evidence="1">
    <location>
        <begin position="717"/>
        <end position="818"/>
    </location>
</feature>
<feature type="coiled-coil region" evidence="1">
    <location>
        <begin position="611"/>
        <end position="652"/>
    </location>
</feature>
<feature type="coiled-coil region" evidence="1">
    <location>
        <begin position="119"/>
        <end position="237"/>
    </location>
</feature>
<feature type="coiled-coil region" evidence="1">
    <location>
        <begin position="540"/>
        <end position="578"/>
    </location>
</feature>
<dbReference type="AlphaFoldDB" id="A0A816D6Q1"/>
<feature type="coiled-coil region" evidence="1">
    <location>
        <begin position="967"/>
        <end position="1005"/>
    </location>
</feature>
<accession>A0A816D6Q1</accession>
<gene>
    <name evidence="3" type="ORF">KQP761_LOCUS26083</name>
</gene>
<feature type="compositionally biased region" description="Basic and acidic residues" evidence="2">
    <location>
        <begin position="10"/>
        <end position="22"/>
    </location>
</feature>
<reference evidence="3" key="1">
    <citation type="submission" date="2021-02" db="EMBL/GenBank/DDBJ databases">
        <authorList>
            <person name="Nowell W R."/>
        </authorList>
    </citation>
    <scope>NUCLEOTIDE SEQUENCE</scope>
</reference>
<proteinExistence type="predicted"/>
<protein>
    <submittedName>
        <fullName evidence="3">Uncharacterized protein</fullName>
    </submittedName>
</protein>
<feature type="compositionally biased region" description="Polar residues" evidence="2">
    <location>
        <begin position="43"/>
        <end position="57"/>
    </location>
</feature>
<dbReference type="Gene3D" id="1.10.287.1490">
    <property type="match status" value="1"/>
</dbReference>
<sequence length="1161" mass="137695">MYTKNRRKTHPENIEITAGERDTGEEDDDETKRHYQKRHNKTSKSIQNKLANESSTKNNGASSLSNLSLPINNDKSAGYVAHLLHEADLTSLVQLDTINQIKYFLDERAHLISQIEFIRTQYEKQYTTLKRRLDETESENERLTEQYRSSSKELILYKNLIDAPENPESPTKSKDYQQLKLTIDKVLQENKLLHAELNHFKTSDPVYEQVQLLETSNKNLKEELTKSTNENNRLRKTINSDETTHLKANFKKILEEYEKIKLVNKNLLQQCQQQTSSPKQEHFYPSPPSPLSNQQQLSPISHRSSKSIDENLLNRYPSNEVTQLREHVQRLEQTLHKRDYELQKLQNEIDKGTSSIMSSIEDLYTVSTNVASPKSILKHQPTVIQLQNELDQLHDKLDELIKENQELKTRTQEFDTIYEENEYLYAEKSQWNEEMERARLRQLVLEQEVHTLREREKEFILTNDPTVTEDNSSASQLKLKINWLNQINNQLELEIVRLREQIELITNKFQQAKRDLTNKTQHYKQIIEAAQDAKKLPQELARVEKLCADMESKFEHERQEYEKTVAALEEQSGKREKKYSSLYDGILKLQNDYRQKELDFTQQLEDAVNQRDALLMQLSSFQNVCQQLQKENRSLEEEINSKNETNRDLKFALTSTTDDTQAIYSQLHQLHKSLSELQKKYDYDIAERNSQIEFLRNEQKKMMSNYDGELFKAHQTIIQLQHDNNQFTSQLERYRTNIDKLKTEINEKINFIEQLQSDLNERSALHLTINNQLTQENKAKMAKINELEQALLQEQQHKTELQRTVQELQSELVKSRILAKDSLEKSEEFERRFHETDKHFFHLNETTEPTKREINTLRFELLTRSDQNTVLQNTIEDEKLKRQRLEMKLKRLKDEYASIRKELYTRIEENNSLQQELIEYRLKLDYYAQINNQTLLSILPANENDQSTAVQLYLKEKADSQNWQFKCRMYQQKIEQVQRNYESTRDKYKQRLQEERDMFERSKIKYLEHMKNIQKDLHETRQLLEKDTELKMSQESAYQQLVDERRQLLTSMLDKDAKAREMRRENHLLISKIQFLENQMEILNDRVDRTLRERSPYRLDVNSLRLDSNVSIETSARGSPVSPATRKSTTYIDSPGWNQSVLYTESFGFNNDLHSETPAVT</sequence>
<dbReference type="OrthoDB" id="10007527at2759"/>
<organism evidence="3 4">
    <name type="scientific">Rotaria magnacalcarata</name>
    <dbReference type="NCBI Taxonomy" id="392030"/>
    <lineage>
        <taxon>Eukaryota</taxon>
        <taxon>Metazoa</taxon>
        <taxon>Spiralia</taxon>
        <taxon>Gnathifera</taxon>
        <taxon>Rotifera</taxon>
        <taxon>Eurotatoria</taxon>
        <taxon>Bdelloidea</taxon>
        <taxon>Philodinida</taxon>
        <taxon>Philodinidae</taxon>
        <taxon>Rotaria</taxon>
    </lineage>
</organism>
<comment type="caution">
    <text evidence="3">The sequence shown here is derived from an EMBL/GenBank/DDBJ whole genome shotgun (WGS) entry which is preliminary data.</text>
</comment>
<dbReference type="Proteomes" id="UP000663834">
    <property type="component" value="Unassembled WGS sequence"/>
</dbReference>
<feature type="coiled-coil region" evidence="1">
    <location>
        <begin position="868"/>
        <end position="902"/>
    </location>
</feature>
<keyword evidence="1" id="KW-0175">Coiled coil</keyword>
<name>A0A816D6Q1_9BILA</name>
<dbReference type="EMBL" id="CAJNOW010014174">
    <property type="protein sequence ID" value="CAF1630333.1"/>
    <property type="molecule type" value="Genomic_DNA"/>
</dbReference>
<feature type="coiled-coil region" evidence="1">
    <location>
        <begin position="1059"/>
        <end position="1093"/>
    </location>
</feature>
<feature type="coiled-coil region" evidence="1">
    <location>
        <begin position="383"/>
        <end position="515"/>
    </location>
</feature>
<evidence type="ECO:0000256" key="2">
    <source>
        <dbReference type="SAM" id="MobiDB-lite"/>
    </source>
</evidence>
<evidence type="ECO:0000256" key="1">
    <source>
        <dbReference type="SAM" id="Coils"/>
    </source>
</evidence>
<feature type="region of interest" description="Disordered" evidence="2">
    <location>
        <begin position="271"/>
        <end position="315"/>
    </location>
</feature>